<dbReference type="InterPro" id="IPR000477">
    <property type="entry name" value="RT_dom"/>
</dbReference>
<dbReference type="Pfam" id="PF00078">
    <property type="entry name" value="RVT_1"/>
    <property type="match status" value="1"/>
</dbReference>
<dbReference type="PANTHER" id="PTHR48475">
    <property type="entry name" value="RIBONUCLEASE H"/>
    <property type="match status" value="1"/>
</dbReference>
<feature type="compositionally biased region" description="Basic residues" evidence="2">
    <location>
        <begin position="30"/>
        <end position="43"/>
    </location>
</feature>
<dbReference type="InterPro" id="IPR041577">
    <property type="entry name" value="RT_RNaseH_2"/>
</dbReference>
<sequence>MPVEARIKEEEWSLIPQEQALPNPSTRTRSSYRRPKNTVRKTHVPVSHGTRTFKKVQRAYKNELEVKPNLPVSNPFSSLRLVRKNSPTAVLKTMEEFPPEYQVQFRGRNPQTRRSVKERLTFPRTPVHERMEPNRQKRQSTPVHERLGQKMVRGSEKAWVPKEWRRKESAAHVHRPSHPRLFEVERRDRKVNKSNTSAGRRTDARIGPNRGPTHRLDSPAKNIEGKGNSSPVIMVIAGGDASGGDKPHQRANYADPRTLANPSRYEIFQLHAEGSLSNTRISFGPEDCAGVRYPHDDIIVLMLRIHGTRVRRILVDTGSSADVLYFDALRQLNLATYPLTPMDTPLVGFAGDRVIPLGTLELEVEFGESPNSVVKMIKFIVVNAPSAYNAILGRKSLNDVGAVASTKHLMIKFPTRLGVGVVKGDQQKARECYQVAMAKHVAQIEEEKGPQGKKNRMPNLGGPVEEVKEVELGPGITTKIWTALEATDRQLVRACLIRNKEVFVEEGGRMPGIDRKVAEHRIKLFAGVNPVHQKKRKFGSERKAIVEDEVQKLLEADFIREVKCPAWLANPVVVPKPNNKWRTCIDFTDLNKACPKDPFPLPSIDALVDSTTGFTHLSIIDANAGYHQIMMHPEDEEKTSFLTKRGIYCYKVMPFGLKNAGAEYQRMVNKLFQEELGKVMEDYIDDMVVKSCSGTEHVEHLERGIEVHPSKCQAIMGMEAPKTVKGVQELTGRIAALSRFISKSAEVCQPFFQTIRKNKKFQWTTECQQAFEKIKEYLATPSIISRPVSGEVLYLYVAASDIAVSGVLIRVEEGKQKPVYFVSRVLRDAEIRYPPVEKAAFAVMIASRKLKPYFQTHPIKMLTDLPFQRILGQLDVAGRLLKWAVELSEYDVSFEPRTAYKGQVLADFVVESTARPPGPPEEAIWKVFVDGASFEKGSGVGVEIKGPKGEKFHYAIHLTFEVSNNVAEYEALLVGMRLIEAIGAKRVRFYMDSQLVVNQIKGEYATLNERLALYLEKVKAVMATFEAISVEYC</sequence>
<feature type="region of interest" description="Disordered" evidence="2">
    <location>
        <begin position="15"/>
        <end position="47"/>
    </location>
</feature>
<accession>A0A9Q0CR81</accession>
<dbReference type="GO" id="GO:0006310">
    <property type="term" value="P:DNA recombination"/>
    <property type="evidence" value="ECO:0007669"/>
    <property type="project" value="UniProtKB-KW"/>
</dbReference>
<dbReference type="InterPro" id="IPR012337">
    <property type="entry name" value="RNaseH-like_sf"/>
</dbReference>
<evidence type="ECO:0000313" key="5">
    <source>
        <dbReference type="Proteomes" id="UP001151287"/>
    </source>
</evidence>
<evidence type="ECO:0000256" key="2">
    <source>
        <dbReference type="SAM" id="MobiDB-lite"/>
    </source>
</evidence>
<dbReference type="AlphaFoldDB" id="A0A9Q0CR81"/>
<keyword evidence="1" id="KW-0233">DNA recombination</keyword>
<dbReference type="InterPro" id="IPR002156">
    <property type="entry name" value="RNaseH_domain"/>
</dbReference>
<dbReference type="GO" id="GO:0003676">
    <property type="term" value="F:nucleic acid binding"/>
    <property type="evidence" value="ECO:0007669"/>
    <property type="project" value="InterPro"/>
</dbReference>
<evidence type="ECO:0000259" key="3">
    <source>
        <dbReference type="PROSITE" id="PS50879"/>
    </source>
</evidence>
<dbReference type="OrthoDB" id="786261at2759"/>
<dbReference type="InterPro" id="IPR036397">
    <property type="entry name" value="RNaseH_sf"/>
</dbReference>
<dbReference type="PANTHER" id="PTHR48475:SF2">
    <property type="entry name" value="RIBONUCLEASE H"/>
    <property type="match status" value="1"/>
</dbReference>
<organism evidence="4 5">
    <name type="scientific">Rhynchospora breviuscula</name>
    <dbReference type="NCBI Taxonomy" id="2022672"/>
    <lineage>
        <taxon>Eukaryota</taxon>
        <taxon>Viridiplantae</taxon>
        <taxon>Streptophyta</taxon>
        <taxon>Embryophyta</taxon>
        <taxon>Tracheophyta</taxon>
        <taxon>Spermatophyta</taxon>
        <taxon>Magnoliopsida</taxon>
        <taxon>Liliopsida</taxon>
        <taxon>Poales</taxon>
        <taxon>Cyperaceae</taxon>
        <taxon>Cyperoideae</taxon>
        <taxon>Rhynchosporeae</taxon>
        <taxon>Rhynchospora</taxon>
    </lineage>
</organism>
<dbReference type="EMBL" id="JAMQYH010000002">
    <property type="protein sequence ID" value="KAJ1698478.1"/>
    <property type="molecule type" value="Genomic_DNA"/>
</dbReference>
<dbReference type="Pfam" id="PF17919">
    <property type="entry name" value="RT_RNaseH_2"/>
    <property type="match status" value="1"/>
</dbReference>
<reference evidence="4" key="1">
    <citation type="journal article" date="2022" name="Cell">
        <title>Repeat-based holocentromeres influence genome architecture and karyotype evolution.</title>
        <authorList>
            <person name="Hofstatter P.G."/>
            <person name="Thangavel G."/>
            <person name="Lux T."/>
            <person name="Neumann P."/>
            <person name="Vondrak T."/>
            <person name="Novak P."/>
            <person name="Zhang M."/>
            <person name="Costa L."/>
            <person name="Castellani M."/>
            <person name="Scott A."/>
            <person name="Toegelov H."/>
            <person name="Fuchs J."/>
            <person name="Mata-Sucre Y."/>
            <person name="Dias Y."/>
            <person name="Vanzela A.L.L."/>
            <person name="Huettel B."/>
            <person name="Almeida C.C.S."/>
            <person name="Simkova H."/>
            <person name="Souza G."/>
            <person name="Pedrosa-Harand A."/>
            <person name="Macas J."/>
            <person name="Mayer K.F.X."/>
            <person name="Houben A."/>
            <person name="Marques A."/>
        </authorList>
    </citation>
    <scope>NUCLEOTIDE SEQUENCE</scope>
    <source>
        <strain evidence="4">RhyBre1mFocal</strain>
    </source>
</reference>
<dbReference type="Proteomes" id="UP001151287">
    <property type="component" value="Unassembled WGS sequence"/>
</dbReference>
<dbReference type="PROSITE" id="PS50879">
    <property type="entry name" value="RNASE_H_1"/>
    <property type="match status" value="1"/>
</dbReference>
<protein>
    <recommendedName>
        <fullName evidence="3">RNase H type-1 domain-containing protein</fullName>
    </recommendedName>
</protein>
<dbReference type="CDD" id="cd09279">
    <property type="entry name" value="RNase_HI_like"/>
    <property type="match status" value="1"/>
</dbReference>
<dbReference type="InterPro" id="IPR043502">
    <property type="entry name" value="DNA/RNA_pol_sf"/>
</dbReference>
<name>A0A9Q0CR81_9POAL</name>
<dbReference type="Gene3D" id="3.30.420.10">
    <property type="entry name" value="Ribonuclease H-like superfamily/Ribonuclease H"/>
    <property type="match status" value="1"/>
</dbReference>
<dbReference type="Gene3D" id="2.40.70.10">
    <property type="entry name" value="Acid Proteases"/>
    <property type="match status" value="1"/>
</dbReference>
<dbReference type="CDD" id="cd00303">
    <property type="entry name" value="retropepsin_like"/>
    <property type="match status" value="1"/>
</dbReference>
<gene>
    <name evidence="4" type="ORF">LUZ63_006990</name>
</gene>
<dbReference type="Gene3D" id="3.30.70.270">
    <property type="match status" value="2"/>
</dbReference>
<dbReference type="SUPFAM" id="SSF53098">
    <property type="entry name" value="Ribonuclease H-like"/>
    <property type="match status" value="1"/>
</dbReference>
<feature type="domain" description="RNase H type-1" evidence="3">
    <location>
        <begin position="921"/>
        <end position="1033"/>
    </location>
</feature>
<dbReference type="CDD" id="cd01647">
    <property type="entry name" value="RT_LTR"/>
    <property type="match status" value="1"/>
</dbReference>
<dbReference type="SUPFAM" id="SSF50630">
    <property type="entry name" value="Acid proteases"/>
    <property type="match status" value="1"/>
</dbReference>
<proteinExistence type="predicted"/>
<feature type="region of interest" description="Disordered" evidence="2">
    <location>
        <begin position="189"/>
        <end position="228"/>
    </location>
</feature>
<comment type="caution">
    <text evidence="4">The sequence shown here is derived from an EMBL/GenBank/DDBJ whole genome shotgun (WGS) entry which is preliminary data.</text>
</comment>
<evidence type="ECO:0000256" key="1">
    <source>
        <dbReference type="ARBA" id="ARBA00023172"/>
    </source>
</evidence>
<dbReference type="SUPFAM" id="SSF56672">
    <property type="entry name" value="DNA/RNA polymerases"/>
    <property type="match status" value="1"/>
</dbReference>
<dbReference type="Pfam" id="PF13456">
    <property type="entry name" value="RVT_3"/>
    <property type="match status" value="1"/>
</dbReference>
<dbReference type="InterPro" id="IPR021109">
    <property type="entry name" value="Peptidase_aspartic_dom_sf"/>
</dbReference>
<dbReference type="GO" id="GO:0004523">
    <property type="term" value="F:RNA-DNA hybrid ribonuclease activity"/>
    <property type="evidence" value="ECO:0007669"/>
    <property type="project" value="InterPro"/>
</dbReference>
<evidence type="ECO:0000313" key="4">
    <source>
        <dbReference type="EMBL" id="KAJ1698478.1"/>
    </source>
</evidence>
<dbReference type="Gene3D" id="3.10.20.370">
    <property type="match status" value="1"/>
</dbReference>
<keyword evidence="5" id="KW-1185">Reference proteome</keyword>
<dbReference type="Gene3D" id="3.10.10.10">
    <property type="entry name" value="HIV Type 1 Reverse Transcriptase, subunit A, domain 1"/>
    <property type="match status" value="1"/>
</dbReference>
<dbReference type="InterPro" id="IPR043128">
    <property type="entry name" value="Rev_trsase/Diguanyl_cyclase"/>
</dbReference>